<reference evidence="11 12" key="1">
    <citation type="submission" date="2018-08" db="EMBL/GenBank/DDBJ databases">
        <title>Genomic investigation of the strawberry pathogen Phytophthora fragariae indicates pathogenicity is determined by transcriptional variation in three key races.</title>
        <authorList>
            <person name="Adams T.M."/>
            <person name="Armitage A.D."/>
            <person name="Sobczyk M.K."/>
            <person name="Bates H.J."/>
            <person name="Dunwell J.M."/>
            <person name="Nellist C.F."/>
            <person name="Harrison R.J."/>
        </authorList>
    </citation>
    <scope>NUCLEOTIDE SEQUENCE [LARGE SCALE GENOMIC DNA]</scope>
    <source>
        <strain evidence="9 13">A4</strain>
        <strain evidence="8 14">BC-1</strain>
        <strain evidence="6 18">BC-23</strain>
        <strain evidence="7 12">NOV-27</strain>
        <strain evidence="5 15">NOV-5</strain>
        <strain evidence="4 16">NOV-71</strain>
        <strain evidence="10 19">NOV-77</strain>
        <strain evidence="1 11">NOV-9</strain>
        <strain evidence="3 20">ONT-3</strain>
        <strain evidence="2 17">SCRP245</strain>
    </source>
</reference>
<accession>A0A6A4AXQ9</accession>
<dbReference type="EMBL" id="QXFZ01009244">
    <property type="protein sequence ID" value="KAE9054882.1"/>
    <property type="molecule type" value="Genomic_DNA"/>
</dbReference>
<evidence type="ECO:0000313" key="20">
    <source>
        <dbReference type="Proteomes" id="UP000488956"/>
    </source>
</evidence>
<dbReference type="Proteomes" id="UP000433483">
    <property type="component" value="Unassembled WGS sequence"/>
</dbReference>
<dbReference type="EMBL" id="QXGB01005979">
    <property type="protein sequence ID" value="KAE9161796.1"/>
    <property type="molecule type" value="Genomic_DNA"/>
</dbReference>
<evidence type="ECO:0000313" key="13">
    <source>
        <dbReference type="Proteomes" id="UP000437068"/>
    </source>
</evidence>
<keyword evidence="12" id="KW-1185">Reference proteome</keyword>
<dbReference type="Proteomes" id="UP000440367">
    <property type="component" value="Unassembled WGS sequence"/>
</dbReference>
<comment type="caution">
    <text evidence="9">The sequence shown here is derived from an EMBL/GenBank/DDBJ whole genome shotgun (WGS) entry which is preliminary data.</text>
</comment>
<evidence type="ECO:0000313" key="1">
    <source>
        <dbReference type="EMBL" id="KAE8916707.1"/>
    </source>
</evidence>
<dbReference type="EMBL" id="QXGC01007078">
    <property type="protein sequence ID" value="KAE9161050.1"/>
    <property type="molecule type" value="Genomic_DNA"/>
</dbReference>
<dbReference type="AlphaFoldDB" id="A0A6A4AXQ9"/>
<dbReference type="EMBL" id="QXGD01002768">
    <property type="protein sequence ID" value="KAE9184405.1"/>
    <property type="molecule type" value="Genomic_DNA"/>
</dbReference>
<name>A0A6A4AXQ9_9STRA</name>
<evidence type="ECO:0000313" key="16">
    <source>
        <dbReference type="Proteomes" id="UP000441208"/>
    </source>
</evidence>
<evidence type="ECO:0000313" key="2">
    <source>
        <dbReference type="EMBL" id="KAE8952826.1"/>
    </source>
</evidence>
<dbReference type="Proteomes" id="UP000488956">
    <property type="component" value="Unassembled WGS sequence"/>
</dbReference>
<evidence type="ECO:0000313" key="6">
    <source>
        <dbReference type="EMBL" id="KAE9161050.1"/>
    </source>
</evidence>
<dbReference type="Proteomes" id="UP000429523">
    <property type="component" value="Unassembled WGS sequence"/>
</dbReference>
<evidence type="ECO:0000313" key="18">
    <source>
        <dbReference type="Proteomes" id="UP000476176"/>
    </source>
</evidence>
<evidence type="ECO:0000313" key="14">
    <source>
        <dbReference type="Proteomes" id="UP000440367"/>
    </source>
</evidence>
<dbReference type="Proteomes" id="UP000440732">
    <property type="component" value="Unassembled WGS sequence"/>
</dbReference>
<evidence type="ECO:0000313" key="10">
    <source>
        <dbReference type="EMBL" id="KAE9266820.1"/>
    </source>
</evidence>
<evidence type="ECO:0000313" key="19">
    <source>
        <dbReference type="Proteomes" id="UP000486351"/>
    </source>
</evidence>
<dbReference type="EMBL" id="QXFY01007132">
    <property type="protein sequence ID" value="KAE9266820.1"/>
    <property type="molecule type" value="Genomic_DNA"/>
</dbReference>
<dbReference type="EMBL" id="QXGA01007072">
    <property type="protein sequence ID" value="KAE9061134.1"/>
    <property type="molecule type" value="Genomic_DNA"/>
</dbReference>
<evidence type="ECO:0000313" key="7">
    <source>
        <dbReference type="EMBL" id="KAE9161796.1"/>
    </source>
</evidence>
<evidence type="ECO:0000313" key="4">
    <source>
        <dbReference type="EMBL" id="KAE9054882.1"/>
    </source>
</evidence>
<evidence type="ECO:0000313" key="15">
    <source>
        <dbReference type="Proteomes" id="UP000440732"/>
    </source>
</evidence>
<gene>
    <name evidence="9" type="ORF">PF001_g31517</name>
    <name evidence="8" type="ORF">PF002_g26443</name>
    <name evidence="6" type="ORF">PF004_g30966</name>
    <name evidence="7" type="ORF">PF005_g31099</name>
    <name evidence="5" type="ORF">PF006_g31482</name>
    <name evidence="4" type="ORF">PF007_g32498</name>
    <name evidence="10" type="ORF">PF008_g31519</name>
    <name evidence="1" type="ORF">PF009_g32970</name>
    <name evidence="3" type="ORF">PF010_g32612</name>
    <name evidence="2" type="ORF">PF011_g32587</name>
</gene>
<dbReference type="Proteomes" id="UP000486351">
    <property type="component" value="Unassembled WGS sequence"/>
</dbReference>
<evidence type="ECO:0000313" key="5">
    <source>
        <dbReference type="EMBL" id="KAE9061134.1"/>
    </source>
</evidence>
<dbReference type="EMBL" id="QXGE01007172">
    <property type="protein sequence ID" value="KAE9263852.1"/>
    <property type="molecule type" value="Genomic_DNA"/>
</dbReference>
<dbReference type="Proteomes" id="UP000437068">
    <property type="component" value="Unassembled WGS sequence"/>
</dbReference>
<dbReference type="EMBL" id="QXFX01009866">
    <property type="protein sequence ID" value="KAE9054260.1"/>
    <property type="molecule type" value="Genomic_DNA"/>
</dbReference>
<evidence type="ECO:0000313" key="17">
    <source>
        <dbReference type="Proteomes" id="UP000460718"/>
    </source>
</evidence>
<evidence type="ECO:0000313" key="3">
    <source>
        <dbReference type="EMBL" id="KAE9054260.1"/>
    </source>
</evidence>
<evidence type="ECO:0000313" key="9">
    <source>
        <dbReference type="EMBL" id="KAE9263852.1"/>
    </source>
</evidence>
<dbReference type="Proteomes" id="UP000460718">
    <property type="component" value="Unassembled WGS sequence"/>
</dbReference>
<dbReference type="Proteomes" id="UP000441208">
    <property type="component" value="Unassembled WGS sequence"/>
</dbReference>
<sequence length="67" mass="6946">MVVVMPVLTVAPCTAIESTKLILKVGTVDCGGALFASSGDLVRTYLKYDKAEGLMAVLSWTPNATAG</sequence>
<dbReference type="Proteomes" id="UP000476176">
    <property type="component" value="Unassembled WGS sequence"/>
</dbReference>
<protein>
    <submittedName>
        <fullName evidence="9">Uncharacterized protein</fullName>
    </submittedName>
</protein>
<evidence type="ECO:0000313" key="8">
    <source>
        <dbReference type="EMBL" id="KAE9184405.1"/>
    </source>
</evidence>
<evidence type="ECO:0000313" key="12">
    <source>
        <dbReference type="Proteomes" id="UP000433483"/>
    </source>
</evidence>
<organism evidence="9 13">
    <name type="scientific">Phytophthora fragariae</name>
    <dbReference type="NCBI Taxonomy" id="53985"/>
    <lineage>
        <taxon>Eukaryota</taxon>
        <taxon>Sar</taxon>
        <taxon>Stramenopiles</taxon>
        <taxon>Oomycota</taxon>
        <taxon>Peronosporomycetes</taxon>
        <taxon>Peronosporales</taxon>
        <taxon>Peronosporaceae</taxon>
        <taxon>Phytophthora</taxon>
    </lineage>
</organism>
<proteinExistence type="predicted"/>
<dbReference type="EMBL" id="QXGF01009262">
    <property type="protein sequence ID" value="KAE8916707.1"/>
    <property type="molecule type" value="Genomic_DNA"/>
</dbReference>
<dbReference type="EMBL" id="QXFW01010457">
    <property type="protein sequence ID" value="KAE8952826.1"/>
    <property type="molecule type" value="Genomic_DNA"/>
</dbReference>
<evidence type="ECO:0000313" key="11">
    <source>
        <dbReference type="Proteomes" id="UP000429523"/>
    </source>
</evidence>